<evidence type="ECO:0000259" key="2">
    <source>
        <dbReference type="PROSITE" id="PS51819"/>
    </source>
</evidence>
<dbReference type="SUPFAM" id="SSF54593">
    <property type="entry name" value="Glyoxalase/Bleomycin resistance protein/Dihydroxybiphenyl dioxygenase"/>
    <property type="match status" value="1"/>
</dbReference>
<evidence type="ECO:0000313" key="3">
    <source>
        <dbReference type="EMBL" id="TNH41008.1"/>
    </source>
</evidence>
<comment type="caution">
    <text evidence="3">The sequence shown here is derived from an EMBL/GenBank/DDBJ whole genome shotgun (WGS) entry which is preliminary data.</text>
</comment>
<feature type="domain" description="VOC" evidence="2">
    <location>
        <begin position="3"/>
        <end position="127"/>
    </location>
</feature>
<dbReference type="InterPro" id="IPR004360">
    <property type="entry name" value="Glyas_Fos-R_dOase_dom"/>
</dbReference>
<sequence>MTRMIFVNLPVTDVARATAFYEAIGFTKNEAFSNEQASGMVWSDAIQVMLLDHTFYATFTDKRIIDARTQSGVLLCLTFDSRATVDDIHRRAREAGGHDTRQVEDQGFMYGGAFDDPDGHGWETVWMDPAATRDGPPDMQDAGGRHAG</sequence>
<dbReference type="PANTHER" id="PTHR36503:SF2">
    <property type="entry name" value="BLR2408 PROTEIN"/>
    <property type="match status" value="1"/>
</dbReference>
<dbReference type="Proteomes" id="UP000304880">
    <property type="component" value="Unassembled WGS sequence"/>
</dbReference>
<dbReference type="PANTHER" id="PTHR36503">
    <property type="entry name" value="BLR2520 PROTEIN"/>
    <property type="match status" value="1"/>
</dbReference>
<keyword evidence="3" id="KW-0456">Lyase</keyword>
<dbReference type="InterPro" id="IPR029068">
    <property type="entry name" value="Glyas_Bleomycin-R_OHBP_Dase"/>
</dbReference>
<dbReference type="AlphaFoldDB" id="A0A5C4RAR6"/>
<dbReference type="PROSITE" id="PS51819">
    <property type="entry name" value="VOC"/>
    <property type="match status" value="1"/>
</dbReference>
<name>A0A5C4RAR6_9RHOB</name>
<dbReference type="Gene3D" id="3.10.180.10">
    <property type="entry name" value="2,3-Dihydroxybiphenyl 1,2-Dioxygenase, domain 1"/>
    <property type="match status" value="1"/>
</dbReference>
<gene>
    <name evidence="3" type="ORF">FHD67_01915</name>
</gene>
<dbReference type="EMBL" id="VDDC01000004">
    <property type="protein sequence ID" value="TNH41008.1"/>
    <property type="molecule type" value="Genomic_DNA"/>
</dbReference>
<keyword evidence="4" id="KW-1185">Reference proteome</keyword>
<evidence type="ECO:0000256" key="1">
    <source>
        <dbReference type="SAM" id="MobiDB-lite"/>
    </source>
</evidence>
<dbReference type="GO" id="GO:0016829">
    <property type="term" value="F:lyase activity"/>
    <property type="evidence" value="ECO:0007669"/>
    <property type="project" value="UniProtKB-KW"/>
</dbReference>
<dbReference type="Pfam" id="PF00903">
    <property type="entry name" value="Glyoxalase"/>
    <property type="match status" value="1"/>
</dbReference>
<reference evidence="3 4" key="1">
    <citation type="submission" date="2019-06" db="EMBL/GenBank/DDBJ databases">
        <authorList>
            <person name="Li J."/>
        </authorList>
    </citation>
    <scope>NUCLEOTIDE SEQUENCE [LARGE SCALE GENOMIC DNA]</scope>
    <source>
        <strain evidence="3 4">CGMCC 1.8012</strain>
    </source>
</reference>
<dbReference type="RefSeq" id="WP_046000931.1">
    <property type="nucleotide sequence ID" value="NZ_VDDC01000004.1"/>
</dbReference>
<accession>A0A5C4RAR6</accession>
<evidence type="ECO:0000313" key="4">
    <source>
        <dbReference type="Proteomes" id="UP000304880"/>
    </source>
</evidence>
<organism evidence="3 4">
    <name type="scientific">Paracoccus haeundaensis</name>
    <dbReference type="NCBI Taxonomy" id="225362"/>
    <lineage>
        <taxon>Bacteria</taxon>
        <taxon>Pseudomonadati</taxon>
        <taxon>Pseudomonadota</taxon>
        <taxon>Alphaproteobacteria</taxon>
        <taxon>Rhodobacterales</taxon>
        <taxon>Paracoccaceae</taxon>
        <taxon>Paracoccus</taxon>
    </lineage>
</organism>
<proteinExistence type="predicted"/>
<dbReference type="InterPro" id="IPR037523">
    <property type="entry name" value="VOC_core"/>
</dbReference>
<protein>
    <submittedName>
        <fullName evidence="3">Lactoylglutathione lyase</fullName>
    </submittedName>
</protein>
<feature type="region of interest" description="Disordered" evidence="1">
    <location>
        <begin position="129"/>
        <end position="148"/>
    </location>
</feature>